<dbReference type="PANTHER" id="PTHR45661">
    <property type="entry name" value="SURFACE ANTIGEN"/>
    <property type="match status" value="1"/>
</dbReference>
<reference evidence="1 2" key="1">
    <citation type="submission" date="2008-12" db="EMBL/GenBank/DDBJ databases">
        <authorList>
            <person name="Fulton L."/>
            <person name="Clifton S."/>
            <person name="Fulton B."/>
            <person name="Xu J."/>
            <person name="Minx P."/>
            <person name="Pepin K.H."/>
            <person name="Johnson M."/>
            <person name="Bhonagiri V."/>
            <person name="Nash W.E."/>
            <person name="Mardis E.R."/>
            <person name="Wilson R.K."/>
        </authorList>
    </citation>
    <scope>NUCLEOTIDE SEQUENCE [LARGE SCALE GENOMIC DNA]</scope>
    <source>
        <strain evidence="1 2">DSM 14838</strain>
    </source>
</reference>
<gene>
    <name evidence="1" type="ORF">BACCELL_00268</name>
</gene>
<dbReference type="HOGENOM" id="CLU_596727_0_0_10"/>
<dbReference type="Gene3D" id="3.80.10.10">
    <property type="entry name" value="Ribonuclease Inhibitor"/>
    <property type="match status" value="2"/>
</dbReference>
<protein>
    <recommendedName>
        <fullName evidence="3">Leucine-rich repeat domain-containing protein</fullName>
    </recommendedName>
</protein>
<evidence type="ECO:0000313" key="1">
    <source>
        <dbReference type="EMBL" id="EEF92076.1"/>
    </source>
</evidence>
<accession>E2N7M6</accession>
<dbReference type="Gene3D" id="3.40.50.12480">
    <property type="match status" value="1"/>
</dbReference>
<dbReference type="InterPro" id="IPR026906">
    <property type="entry name" value="LRR_5"/>
</dbReference>
<dbReference type="PANTHER" id="PTHR45661:SF3">
    <property type="entry name" value="IG-LIKE DOMAIN-CONTAINING PROTEIN"/>
    <property type="match status" value="1"/>
</dbReference>
<dbReference type="Pfam" id="PF13306">
    <property type="entry name" value="LRR_5"/>
    <property type="match status" value="1"/>
</dbReference>
<dbReference type="Proteomes" id="UP000003711">
    <property type="component" value="Unassembled WGS sequence"/>
</dbReference>
<dbReference type="EMBL" id="ACCH01000022">
    <property type="protein sequence ID" value="EEF92076.1"/>
    <property type="molecule type" value="Genomic_DNA"/>
</dbReference>
<dbReference type="AlphaFoldDB" id="E2N7M6"/>
<evidence type="ECO:0000313" key="2">
    <source>
        <dbReference type="Proteomes" id="UP000003711"/>
    </source>
</evidence>
<dbReference type="SUPFAM" id="SSF52058">
    <property type="entry name" value="L domain-like"/>
    <property type="match status" value="1"/>
</dbReference>
<comment type="caution">
    <text evidence="1">The sequence shown here is derived from an EMBL/GenBank/DDBJ whole genome shotgun (WGS) entry which is preliminary data.</text>
</comment>
<dbReference type="InterPro" id="IPR053139">
    <property type="entry name" value="Surface_bspA-like"/>
</dbReference>
<reference evidence="1 2" key="2">
    <citation type="submission" date="2009-01" db="EMBL/GenBank/DDBJ databases">
        <title>Draft genome sequence of Bacteroides cellulosilyticus (DSM 14838).</title>
        <authorList>
            <person name="Sudarsanam P."/>
            <person name="Ley R."/>
            <person name="Guruge J."/>
            <person name="Turnbaugh P.J."/>
            <person name="Mahowald M."/>
            <person name="Liep D."/>
            <person name="Gordon J."/>
        </authorList>
    </citation>
    <scope>NUCLEOTIDE SEQUENCE [LARGE SCALE GENOMIC DNA]</scope>
    <source>
        <strain evidence="1 2">DSM 14838</strain>
    </source>
</reference>
<organism evidence="1 2">
    <name type="scientific">Bacteroides cellulosilyticus DSM 14838</name>
    <dbReference type="NCBI Taxonomy" id="537012"/>
    <lineage>
        <taxon>Bacteria</taxon>
        <taxon>Pseudomonadati</taxon>
        <taxon>Bacteroidota</taxon>
        <taxon>Bacteroidia</taxon>
        <taxon>Bacteroidales</taxon>
        <taxon>Bacteroidaceae</taxon>
        <taxon>Bacteroides</taxon>
    </lineage>
</organism>
<evidence type="ECO:0008006" key="3">
    <source>
        <dbReference type="Google" id="ProtNLM"/>
    </source>
</evidence>
<dbReference type="InterPro" id="IPR032675">
    <property type="entry name" value="LRR_dom_sf"/>
</dbReference>
<name>E2N7M6_9BACE</name>
<sequence length="458" mass="48378">MHVQIVSDASRITLRQVNALSPTTENGEAGKSVMEMYKEAGLMYNAYILPGATEISYLTDSKAKKSNVSSDGLKAGGQVQIVDVDDSNVDVAVVEATEGNMSGEWLTNSVGAKKKIVITGKMNNTDMENLAAFTYNNSITDLCILATGVTSIGSKAFNRCTSLASISLPQSLTSIGERAFGYCNSLTSISLPQGLTSIGIDAFYYCTSLTSIDLPQSLTSIGEWAFSNCKSLTSIDLPQGLTSIGIGAFYYCNSLTSIDLPQGLTSIEDNTFQFCTSLASISLPQGLTSIGSSAFSDCTSLASISLPQGVTSIENFTFSNCTSLASISLPQGVTSIGIGAFSNCTSLASISLPQSLTSIGEWAFENCPKLEDIVLSGCDFNVPSGLFLPATTSDTFSQSSPVTLFLRDVPAAMFSSNAAACQSWGGVSWKAIHYDYNGPDDELYHTDAARYSGHWTAP</sequence>
<proteinExistence type="predicted"/>